<dbReference type="STRING" id="54915.ADS79_27530"/>
<evidence type="ECO:0000256" key="4">
    <source>
        <dbReference type="ARBA" id="ARBA00022729"/>
    </source>
</evidence>
<dbReference type="PANTHER" id="PTHR30532">
    <property type="entry name" value="IRON III DICITRATE-BINDING PERIPLASMIC PROTEIN"/>
    <property type="match status" value="1"/>
</dbReference>
<dbReference type="Proteomes" id="UP000036834">
    <property type="component" value="Unassembled WGS sequence"/>
</dbReference>
<dbReference type="Proteomes" id="UP000319578">
    <property type="component" value="Unassembled WGS sequence"/>
</dbReference>
<evidence type="ECO:0000313" key="8">
    <source>
        <dbReference type="Proteomes" id="UP000036834"/>
    </source>
</evidence>
<comment type="subcellular location">
    <subcellularLocation>
        <location evidence="1">Cell envelope</location>
    </subcellularLocation>
</comment>
<proteinExistence type="inferred from homology"/>
<keyword evidence="9" id="KW-1185">Reference proteome</keyword>
<dbReference type="PANTHER" id="PTHR30532:SF1">
    <property type="entry name" value="IRON(3+)-HYDROXAMATE-BINDING PROTEIN FHUD"/>
    <property type="match status" value="1"/>
</dbReference>
<feature type="domain" description="Fe/B12 periplasmic-binding" evidence="5">
    <location>
        <begin position="1"/>
        <end position="199"/>
    </location>
</feature>
<reference evidence="6 9" key="3">
    <citation type="submission" date="2019-06" db="EMBL/GenBank/DDBJ databases">
        <title>Whole genome shotgun sequence of Brevibacillus reuszeri NBRC 15719.</title>
        <authorList>
            <person name="Hosoyama A."/>
            <person name="Uohara A."/>
            <person name="Ohji S."/>
            <person name="Ichikawa N."/>
        </authorList>
    </citation>
    <scope>NUCLEOTIDE SEQUENCE [LARGE SCALE GENOMIC DNA]</scope>
    <source>
        <strain evidence="6 9">NBRC 15719</strain>
    </source>
</reference>
<dbReference type="AlphaFoldDB" id="A0A0K9YLS9"/>
<dbReference type="PROSITE" id="PS50983">
    <property type="entry name" value="FE_B12_PBP"/>
    <property type="match status" value="1"/>
</dbReference>
<evidence type="ECO:0000313" key="6">
    <source>
        <dbReference type="EMBL" id="GED71323.1"/>
    </source>
</evidence>
<evidence type="ECO:0000256" key="1">
    <source>
        <dbReference type="ARBA" id="ARBA00004196"/>
    </source>
</evidence>
<evidence type="ECO:0000256" key="3">
    <source>
        <dbReference type="ARBA" id="ARBA00022448"/>
    </source>
</evidence>
<evidence type="ECO:0000259" key="5">
    <source>
        <dbReference type="PROSITE" id="PS50983"/>
    </source>
</evidence>
<dbReference type="PATRIC" id="fig|54915.3.peg.4694"/>
<dbReference type="EMBL" id="BJON01000020">
    <property type="protein sequence ID" value="GED71323.1"/>
    <property type="molecule type" value="Genomic_DNA"/>
</dbReference>
<dbReference type="SUPFAM" id="SSF53807">
    <property type="entry name" value="Helical backbone' metal receptor"/>
    <property type="match status" value="1"/>
</dbReference>
<protein>
    <recommendedName>
        <fullName evidence="5">Fe/B12 periplasmic-binding domain-containing protein</fullName>
    </recommendedName>
</protein>
<dbReference type="GO" id="GO:0030288">
    <property type="term" value="C:outer membrane-bounded periplasmic space"/>
    <property type="evidence" value="ECO:0007669"/>
    <property type="project" value="TreeGrafter"/>
</dbReference>
<comment type="similarity">
    <text evidence="2">Belongs to the bacterial solute-binding protein 8 family.</text>
</comment>
<keyword evidence="4" id="KW-0732">Signal</keyword>
<evidence type="ECO:0000256" key="2">
    <source>
        <dbReference type="ARBA" id="ARBA00008814"/>
    </source>
</evidence>
<evidence type="ECO:0000313" key="7">
    <source>
        <dbReference type="EMBL" id="KNB69612.1"/>
    </source>
</evidence>
<reference evidence="8" key="1">
    <citation type="submission" date="2015-07" db="EMBL/GenBank/DDBJ databases">
        <title>Genome sequencing project for genomic taxonomy and phylogenomics of Bacillus-like bacteria.</title>
        <authorList>
            <person name="Liu B."/>
            <person name="Wang J."/>
            <person name="Zhu Y."/>
            <person name="Liu G."/>
            <person name="Chen Q."/>
            <person name="Chen Z."/>
            <person name="Lan J."/>
            <person name="Che J."/>
            <person name="Ge C."/>
            <person name="Shi H."/>
            <person name="Pan Z."/>
            <person name="Liu X."/>
        </authorList>
    </citation>
    <scope>NUCLEOTIDE SEQUENCE [LARGE SCALE GENOMIC DNA]</scope>
    <source>
        <strain evidence="8">DSM 9887</strain>
    </source>
</reference>
<sequence length="200" mass="23413">MFTERYLQSAKKDMRSINLCMDIPNFPAWDWRVNQMKLAELVNREREAEQVITRLDLRLHEVRSELKSTLGKERITIMQVNHRAIGIQGTCDHPLNEMLYSKLKFTPGNPVPDHMWRIEMAPELMPCLETDRLFIQQHNLRAGSDKIFTRLQETPSWKAMDVVKNNRAQLIPNWFLMSWTPAGRDHILDSLLSLHHGSAI</sequence>
<reference evidence="7" key="2">
    <citation type="submission" date="2015-07" db="EMBL/GenBank/DDBJ databases">
        <title>MeaNS - Measles Nucleotide Surveillance Program.</title>
        <authorList>
            <person name="Tran T."/>
            <person name="Druce J."/>
        </authorList>
    </citation>
    <scope>NUCLEOTIDE SEQUENCE</scope>
    <source>
        <strain evidence="7">DSM 9887</strain>
    </source>
</reference>
<dbReference type="InterPro" id="IPR051313">
    <property type="entry name" value="Bact_iron-sidero_bind"/>
</dbReference>
<dbReference type="EMBL" id="LGIQ01000011">
    <property type="protein sequence ID" value="KNB69612.1"/>
    <property type="molecule type" value="Genomic_DNA"/>
</dbReference>
<dbReference type="Gene3D" id="3.40.50.1980">
    <property type="entry name" value="Nitrogenase molybdenum iron protein domain"/>
    <property type="match status" value="1"/>
</dbReference>
<dbReference type="GO" id="GO:1901678">
    <property type="term" value="P:iron coordination entity transport"/>
    <property type="evidence" value="ECO:0007669"/>
    <property type="project" value="UniProtKB-ARBA"/>
</dbReference>
<organism evidence="7 8">
    <name type="scientific">Brevibacillus reuszeri</name>
    <dbReference type="NCBI Taxonomy" id="54915"/>
    <lineage>
        <taxon>Bacteria</taxon>
        <taxon>Bacillati</taxon>
        <taxon>Bacillota</taxon>
        <taxon>Bacilli</taxon>
        <taxon>Bacillales</taxon>
        <taxon>Paenibacillaceae</taxon>
        <taxon>Brevibacillus</taxon>
    </lineage>
</organism>
<dbReference type="InterPro" id="IPR002491">
    <property type="entry name" value="ABC_transptr_periplasmic_BD"/>
</dbReference>
<comment type="caution">
    <text evidence="7">The sequence shown here is derived from an EMBL/GenBank/DDBJ whole genome shotgun (WGS) entry which is preliminary data.</text>
</comment>
<keyword evidence="3" id="KW-0813">Transport</keyword>
<gene>
    <name evidence="7" type="ORF">ADS79_27530</name>
    <name evidence="6" type="ORF">BRE01_50250</name>
</gene>
<name>A0A0K9YLS9_9BACL</name>
<accession>A0A0K9YLS9</accession>
<evidence type="ECO:0000313" key="9">
    <source>
        <dbReference type="Proteomes" id="UP000319578"/>
    </source>
</evidence>